<dbReference type="Gene3D" id="3.40.50.1460">
    <property type="match status" value="1"/>
</dbReference>
<dbReference type="CDD" id="cd00032">
    <property type="entry name" value="CASc"/>
    <property type="match status" value="1"/>
</dbReference>
<dbReference type="GO" id="GO:0006915">
    <property type="term" value="P:apoptotic process"/>
    <property type="evidence" value="ECO:0007669"/>
    <property type="project" value="UniProtKB-KW"/>
</dbReference>
<dbReference type="InterPro" id="IPR016129">
    <property type="entry name" value="Caspase_his_AS"/>
</dbReference>
<evidence type="ECO:0000256" key="8">
    <source>
        <dbReference type="SAM" id="MobiDB-lite"/>
    </source>
</evidence>
<dbReference type="PRINTS" id="PR00376">
    <property type="entry name" value="IL1BCENZYME"/>
</dbReference>
<dbReference type="InterPro" id="IPR001309">
    <property type="entry name" value="Pept_C14_p20"/>
</dbReference>
<evidence type="ECO:0000256" key="3">
    <source>
        <dbReference type="ARBA" id="ARBA00022703"/>
    </source>
</evidence>
<evidence type="ECO:0000259" key="10">
    <source>
        <dbReference type="PROSITE" id="PS50208"/>
    </source>
</evidence>
<evidence type="ECO:0000256" key="4">
    <source>
        <dbReference type="ARBA" id="ARBA00022801"/>
    </source>
</evidence>
<proteinExistence type="evidence at transcript level"/>
<keyword evidence="3" id="KW-0053">Apoptosis</keyword>
<dbReference type="PROSITE" id="PS01121">
    <property type="entry name" value="CASPASE_HIS"/>
    <property type="match status" value="1"/>
</dbReference>
<keyword evidence="5" id="KW-0788">Thiol protease</keyword>
<evidence type="ECO:0000256" key="2">
    <source>
        <dbReference type="ARBA" id="ARBA00022670"/>
    </source>
</evidence>
<dbReference type="GO" id="GO:0043525">
    <property type="term" value="P:positive regulation of neuron apoptotic process"/>
    <property type="evidence" value="ECO:0007669"/>
    <property type="project" value="TreeGrafter"/>
</dbReference>
<evidence type="ECO:0000256" key="6">
    <source>
        <dbReference type="ARBA" id="ARBA00023145"/>
    </source>
</evidence>
<protein>
    <submittedName>
        <fullName evidence="11">Caspase-3-like protein</fullName>
    </submittedName>
</protein>
<dbReference type="SMART" id="SM00115">
    <property type="entry name" value="CASc"/>
    <property type="match status" value="1"/>
</dbReference>
<dbReference type="InterPro" id="IPR015917">
    <property type="entry name" value="Pept_C14A"/>
</dbReference>
<name>A0A7D5Q2T2_9EUPU</name>
<evidence type="ECO:0000313" key="11">
    <source>
        <dbReference type="EMBL" id="QLI42792.1"/>
    </source>
</evidence>
<organism evidence="11">
    <name type="scientific">Onchidium reevesii</name>
    <dbReference type="NCBI Taxonomy" id="2547651"/>
    <lineage>
        <taxon>Eukaryota</taxon>
        <taxon>Metazoa</taxon>
        <taxon>Spiralia</taxon>
        <taxon>Lophotrochozoa</taxon>
        <taxon>Mollusca</taxon>
        <taxon>Gastropoda</taxon>
        <taxon>Heterobranchia</taxon>
        <taxon>Euthyneura</taxon>
        <taxon>Panpulmonata</taxon>
        <taxon>Eupulmonata</taxon>
        <taxon>Systellommatophora</taxon>
        <taxon>Onchidioidea</taxon>
        <taxon>Onchidiidae</taxon>
        <taxon>Onchidium</taxon>
    </lineage>
</organism>
<dbReference type="InterPro" id="IPR002138">
    <property type="entry name" value="Pept_C14_p10"/>
</dbReference>
<feature type="domain" description="Caspase family p20" evidence="10">
    <location>
        <begin position="55"/>
        <end position="180"/>
    </location>
</feature>
<feature type="region of interest" description="Disordered" evidence="8">
    <location>
        <begin position="1"/>
        <end position="41"/>
    </location>
</feature>
<feature type="domain" description="Caspase family p10" evidence="9">
    <location>
        <begin position="202"/>
        <end position="296"/>
    </location>
</feature>
<dbReference type="PROSITE" id="PS01122">
    <property type="entry name" value="CASPASE_CYS"/>
    <property type="match status" value="1"/>
</dbReference>
<dbReference type="SUPFAM" id="SSF52129">
    <property type="entry name" value="Caspase-like"/>
    <property type="match status" value="1"/>
</dbReference>
<dbReference type="PANTHER" id="PTHR10454:SF232">
    <property type="entry name" value="AT03047P-RELATED"/>
    <property type="match status" value="1"/>
</dbReference>
<evidence type="ECO:0000256" key="7">
    <source>
        <dbReference type="RuleBase" id="RU003971"/>
    </source>
</evidence>
<dbReference type="InterPro" id="IPR002398">
    <property type="entry name" value="Pept_C14"/>
</dbReference>
<keyword evidence="6" id="KW-0865">Zymogen</keyword>
<dbReference type="PROSITE" id="PS50208">
    <property type="entry name" value="CASPASE_P20"/>
    <property type="match status" value="1"/>
</dbReference>
<dbReference type="InterPro" id="IPR033139">
    <property type="entry name" value="Caspase_cys_AS"/>
</dbReference>
<dbReference type="GO" id="GO:0004197">
    <property type="term" value="F:cysteine-type endopeptidase activity"/>
    <property type="evidence" value="ECO:0007669"/>
    <property type="project" value="InterPro"/>
</dbReference>
<reference evidence="11" key="1">
    <citation type="submission" date="2019-10" db="EMBL/GenBank/DDBJ databases">
        <authorList>
            <person name="Zhao F."/>
        </authorList>
    </citation>
    <scope>NUCLEOTIDE SEQUENCE</scope>
</reference>
<accession>A0A7D5Q2T2</accession>
<dbReference type="InterPro" id="IPR029030">
    <property type="entry name" value="Caspase-like_dom_sf"/>
</dbReference>
<evidence type="ECO:0000256" key="1">
    <source>
        <dbReference type="ARBA" id="ARBA00010134"/>
    </source>
</evidence>
<dbReference type="FunFam" id="3.40.50.1460:FF:000001">
    <property type="entry name" value="Caspase-3 preproprotein"/>
    <property type="match status" value="1"/>
</dbReference>
<dbReference type="PANTHER" id="PTHR10454">
    <property type="entry name" value="CASPASE"/>
    <property type="match status" value="1"/>
</dbReference>
<keyword evidence="2" id="KW-0645">Protease</keyword>
<dbReference type="PROSITE" id="PS50207">
    <property type="entry name" value="CASPASE_P10"/>
    <property type="match status" value="1"/>
</dbReference>
<feature type="compositionally biased region" description="Polar residues" evidence="8">
    <location>
        <begin position="27"/>
        <end position="41"/>
    </location>
</feature>
<dbReference type="EMBL" id="MN612052">
    <property type="protein sequence ID" value="QLI42792.1"/>
    <property type="molecule type" value="mRNA"/>
</dbReference>
<comment type="similarity">
    <text evidence="1 7">Belongs to the peptidase C14A family.</text>
</comment>
<dbReference type="Pfam" id="PF00656">
    <property type="entry name" value="Peptidase_C14"/>
    <property type="match status" value="1"/>
</dbReference>
<dbReference type="GO" id="GO:0005737">
    <property type="term" value="C:cytoplasm"/>
    <property type="evidence" value="ECO:0007669"/>
    <property type="project" value="TreeGrafter"/>
</dbReference>
<dbReference type="AlphaFoldDB" id="A0A7D5Q2T2"/>
<evidence type="ECO:0000259" key="9">
    <source>
        <dbReference type="PROSITE" id="PS50207"/>
    </source>
</evidence>
<sequence length="297" mass="33220">MAGRGDFTDTPHGGVQDSTDAHGVHSTMGQPSSVPAATQSKSDFVSDRYKMDHPKRGIAVIINNKDFLPQTGMGSRTGTDVDAESMHDLLNEMSFEKIIPKKNVSVKDMKELFWDVSKYDHSRSDCFVCVILTHGEEGYVYGTDGKIPIDDLVYPFKGHNCKTLAGKPKLFFIQACRGQELDGGVDVSDAIGEEEAMEEEVVIRRIPTEADFLMAYSVVPGYFAWRNSSRGSWFIQAIVSVFQANWKTMDVLTMMTRVNKKVAYDFQSNASSQSMNRKKQIPCITSMLTKDVYFTEK</sequence>
<evidence type="ECO:0000256" key="5">
    <source>
        <dbReference type="ARBA" id="ARBA00022807"/>
    </source>
</evidence>
<dbReference type="GO" id="GO:0006508">
    <property type="term" value="P:proteolysis"/>
    <property type="evidence" value="ECO:0007669"/>
    <property type="project" value="UniProtKB-KW"/>
</dbReference>
<keyword evidence="4" id="KW-0378">Hydrolase</keyword>
<dbReference type="InterPro" id="IPR011600">
    <property type="entry name" value="Pept_C14_caspase"/>
</dbReference>